<reference evidence="2 3" key="1">
    <citation type="submission" date="2020-08" db="EMBL/GenBank/DDBJ databases">
        <title>Genomic Encyclopedia of Type Strains, Phase IV (KMG-IV): sequencing the most valuable type-strain genomes for metagenomic binning, comparative biology and taxonomic classification.</title>
        <authorList>
            <person name="Goeker M."/>
        </authorList>
    </citation>
    <scope>NUCLEOTIDE SEQUENCE [LARGE SCALE GENOMIC DNA]</scope>
    <source>
        <strain evidence="2 3">DSM 40141</strain>
    </source>
</reference>
<gene>
    <name evidence="2" type="ORF">HNQ79_004370</name>
</gene>
<sequence>MITLCALLSPVYFLDLSPAVTRILRLAAGTLAAVAFLVRLVHVLRRYRGAPGTQPGHPGRTRADS</sequence>
<keyword evidence="3" id="KW-1185">Reference proteome</keyword>
<evidence type="ECO:0000313" key="3">
    <source>
        <dbReference type="Proteomes" id="UP000540423"/>
    </source>
</evidence>
<evidence type="ECO:0000313" key="2">
    <source>
        <dbReference type="EMBL" id="MBB6437866.1"/>
    </source>
</evidence>
<name>A0A7X0LSD1_9ACTN</name>
<proteinExistence type="predicted"/>
<feature type="transmembrane region" description="Helical" evidence="1">
    <location>
        <begin position="23"/>
        <end position="41"/>
    </location>
</feature>
<dbReference type="Pfam" id="PF19857">
    <property type="entry name" value="DUF6332"/>
    <property type="match status" value="1"/>
</dbReference>
<protein>
    <submittedName>
        <fullName evidence="2">Uncharacterized protein</fullName>
    </submittedName>
</protein>
<keyword evidence="1" id="KW-0812">Transmembrane</keyword>
<keyword evidence="1" id="KW-1133">Transmembrane helix</keyword>
<dbReference type="EMBL" id="JACHEM010000011">
    <property type="protein sequence ID" value="MBB6437866.1"/>
    <property type="molecule type" value="Genomic_DNA"/>
</dbReference>
<dbReference type="Proteomes" id="UP000540423">
    <property type="component" value="Unassembled WGS sequence"/>
</dbReference>
<keyword evidence="1" id="KW-0472">Membrane</keyword>
<accession>A0A7X0LSD1</accession>
<organism evidence="2 3">
    <name type="scientific">Streptomyces candidus</name>
    <dbReference type="NCBI Taxonomy" id="67283"/>
    <lineage>
        <taxon>Bacteria</taxon>
        <taxon>Bacillati</taxon>
        <taxon>Actinomycetota</taxon>
        <taxon>Actinomycetes</taxon>
        <taxon>Kitasatosporales</taxon>
        <taxon>Streptomycetaceae</taxon>
        <taxon>Streptomyces</taxon>
    </lineage>
</organism>
<dbReference type="AlphaFoldDB" id="A0A7X0LSD1"/>
<comment type="caution">
    <text evidence="2">The sequence shown here is derived from an EMBL/GenBank/DDBJ whole genome shotgun (WGS) entry which is preliminary data.</text>
</comment>
<dbReference type="InterPro" id="IPR046295">
    <property type="entry name" value="DUF6332"/>
</dbReference>
<evidence type="ECO:0000256" key="1">
    <source>
        <dbReference type="SAM" id="Phobius"/>
    </source>
</evidence>